<keyword evidence="1" id="KW-1133">Transmembrane helix</keyword>
<name>A0A433TF62_ELYCH</name>
<feature type="transmembrane region" description="Helical" evidence="1">
    <location>
        <begin position="83"/>
        <end position="103"/>
    </location>
</feature>
<sequence length="136" mass="15113">MERECEHRRSWKRKLKRKGEISVIGESLLLIHKHIQRETGSSRRYRAVQNGWDGGENGAAFRNLFLGSLPCQLSPAEGGPVGGAVLSFVCCFFPALACLCLMADGDITGERRQGATGANLYREPPFTSVRKLHQRV</sequence>
<accession>A0A433TF62</accession>
<evidence type="ECO:0000256" key="1">
    <source>
        <dbReference type="SAM" id="Phobius"/>
    </source>
</evidence>
<protein>
    <submittedName>
        <fullName evidence="2">Uncharacterized protein</fullName>
    </submittedName>
</protein>
<keyword evidence="1" id="KW-0812">Transmembrane</keyword>
<reference evidence="2 3" key="1">
    <citation type="submission" date="2019-01" db="EMBL/GenBank/DDBJ databases">
        <title>A draft genome assembly of the solar-powered sea slug Elysia chlorotica.</title>
        <authorList>
            <person name="Cai H."/>
            <person name="Li Q."/>
            <person name="Fang X."/>
            <person name="Li J."/>
            <person name="Curtis N.E."/>
            <person name="Altenburger A."/>
            <person name="Shibata T."/>
            <person name="Feng M."/>
            <person name="Maeda T."/>
            <person name="Schwartz J.A."/>
            <person name="Shigenobu S."/>
            <person name="Lundholm N."/>
            <person name="Nishiyama T."/>
            <person name="Yang H."/>
            <person name="Hasebe M."/>
            <person name="Li S."/>
            <person name="Pierce S.K."/>
            <person name="Wang J."/>
        </authorList>
    </citation>
    <scope>NUCLEOTIDE SEQUENCE [LARGE SCALE GENOMIC DNA]</scope>
    <source>
        <strain evidence="2">EC2010</strain>
        <tissue evidence="2">Whole organism of an adult</tissue>
    </source>
</reference>
<dbReference type="EMBL" id="RQTK01000407">
    <property type="protein sequence ID" value="RUS80181.1"/>
    <property type="molecule type" value="Genomic_DNA"/>
</dbReference>
<comment type="caution">
    <text evidence="2">The sequence shown here is derived from an EMBL/GenBank/DDBJ whole genome shotgun (WGS) entry which is preliminary data.</text>
</comment>
<keyword evidence="3" id="KW-1185">Reference proteome</keyword>
<proteinExistence type="predicted"/>
<gene>
    <name evidence="2" type="ORF">EGW08_012070</name>
</gene>
<evidence type="ECO:0000313" key="3">
    <source>
        <dbReference type="Proteomes" id="UP000271974"/>
    </source>
</evidence>
<evidence type="ECO:0000313" key="2">
    <source>
        <dbReference type="EMBL" id="RUS80181.1"/>
    </source>
</evidence>
<dbReference type="Proteomes" id="UP000271974">
    <property type="component" value="Unassembled WGS sequence"/>
</dbReference>
<organism evidence="2 3">
    <name type="scientific">Elysia chlorotica</name>
    <name type="common">Eastern emerald elysia</name>
    <name type="synonym">Sea slug</name>
    <dbReference type="NCBI Taxonomy" id="188477"/>
    <lineage>
        <taxon>Eukaryota</taxon>
        <taxon>Metazoa</taxon>
        <taxon>Spiralia</taxon>
        <taxon>Lophotrochozoa</taxon>
        <taxon>Mollusca</taxon>
        <taxon>Gastropoda</taxon>
        <taxon>Heterobranchia</taxon>
        <taxon>Euthyneura</taxon>
        <taxon>Panpulmonata</taxon>
        <taxon>Sacoglossa</taxon>
        <taxon>Placobranchoidea</taxon>
        <taxon>Plakobranchidae</taxon>
        <taxon>Elysia</taxon>
    </lineage>
</organism>
<dbReference type="AlphaFoldDB" id="A0A433TF62"/>
<keyword evidence="1" id="KW-0472">Membrane</keyword>